<dbReference type="InterPro" id="IPR002942">
    <property type="entry name" value="S4_RNA-bd"/>
</dbReference>
<dbReference type="PANTHER" id="PTHR47683">
    <property type="entry name" value="PSEUDOURIDINE SYNTHASE FAMILY PROTEIN-RELATED"/>
    <property type="match status" value="1"/>
</dbReference>
<dbReference type="Pfam" id="PF01479">
    <property type="entry name" value="S4"/>
    <property type="match status" value="1"/>
</dbReference>
<proteinExistence type="inferred from homology"/>
<evidence type="ECO:0000313" key="7">
    <source>
        <dbReference type="Proteomes" id="UP000014977"/>
    </source>
</evidence>
<dbReference type="InterPro" id="IPR036986">
    <property type="entry name" value="S4_RNA-bd_sf"/>
</dbReference>
<accession>S7UXR7</accession>
<dbReference type="Gene3D" id="3.10.290.10">
    <property type="entry name" value="RNA-binding S4 domain"/>
    <property type="match status" value="1"/>
</dbReference>
<dbReference type="GO" id="GO:0000455">
    <property type="term" value="P:enzyme-directed rRNA pseudouridine synthesis"/>
    <property type="evidence" value="ECO:0007669"/>
    <property type="project" value="UniProtKB-ARBA"/>
</dbReference>
<evidence type="ECO:0000256" key="3">
    <source>
        <dbReference type="PROSITE-ProRule" id="PRU00182"/>
    </source>
</evidence>
<dbReference type="GO" id="GO:0003723">
    <property type="term" value="F:RNA binding"/>
    <property type="evidence" value="ECO:0007669"/>
    <property type="project" value="UniProtKB-KW"/>
</dbReference>
<dbReference type="InterPro" id="IPR006145">
    <property type="entry name" value="PsdUridine_synth_RsuA/RluA"/>
</dbReference>
<dbReference type="GO" id="GO:0120159">
    <property type="term" value="F:rRNA pseudouridine synthase activity"/>
    <property type="evidence" value="ECO:0007669"/>
    <property type="project" value="UniProtKB-ARBA"/>
</dbReference>
<keyword evidence="3" id="KW-0694">RNA-binding</keyword>
<dbReference type="InterPro" id="IPR020103">
    <property type="entry name" value="PsdUridine_synth_cat_dom_sf"/>
</dbReference>
<dbReference type="Gene3D" id="3.30.70.580">
    <property type="entry name" value="Pseudouridine synthase I, catalytic domain, N-terminal subdomain"/>
    <property type="match status" value="1"/>
</dbReference>
<dbReference type="SUPFAM" id="SSF55120">
    <property type="entry name" value="Pseudouridine synthase"/>
    <property type="match status" value="1"/>
</dbReference>
<dbReference type="eggNOG" id="COG1187">
    <property type="taxonomic scope" value="Bacteria"/>
</dbReference>
<sequence length="248" mass="27378">MGLMRLQKFLSAAGVCSRRRGEAYIQAGRVRVNGTVVRVLGVKVDPEKDSVLVDGSPVSLEAQLIYIALNKPVGYVTSCDQPGERIVVDLIDIPQRVYPVGRLDKDSTGLLLLTNDGRLHHQLSHPSFDHEKEYEVSTTHPMPEGALRKMAEGVPLMGSLTRTARVRRVSSTRFRIVLKEGRNRQVRRMVRKVGGHVATLKRIRVAGIRLGNLAEGTWRYLTAAEISTLGVPVPSEAEARRKPSTQGS</sequence>
<dbReference type="Proteomes" id="UP000014977">
    <property type="component" value="Unassembled WGS sequence"/>
</dbReference>
<name>S7UXR7_DESML</name>
<keyword evidence="2 4" id="KW-0413">Isomerase</keyword>
<dbReference type="InterPro" id="IPR050343">
    <property type="entry name" value="RsuA_PseudoU_synthase"/>
</dbReference>
<dbReference type="PANTHER" id="PTHR47683:SF2">
    <property type="entry name" value="RNA-BINDING S4 DOMAIN-CONTAINING PROTEIN"/>
    <property type="match status" value="1"/>
</dbReference>
<evidence type="ECO:0000259" key="5">
    <source>
        <dbReference type="SMART" id="SM00363"/>
    </source>
</evidence>
<dbReference type="Gene3D" id="3.30.70.1560">
    <property type="entry name" value="Alpha-L RNA-binding motif"/>
    <property type="match status" value="1"/>
</dbReference>
<dbReference type="InterPro" id="IPR018496">
    <property type="entry name" value="PsdUridine_synth_RsuA/RluB_CS"/>
</dbReference>
<feature type="domain" description="RNA-binding S4" evidence="5">
    <location>
        <begin position="4"/>
        <end position="65"/>
    </location>
</feature>
<organism evidence="6 7">
    <name type="scientific">Desulfococcus multivorans DSM 2059</name>
    <dbReference type="NCBI Taxonomy" id="1121405"/>
    <lineage>
        <taxon>Bacteria</taxon>
        <taxon>Pseudomonadati</taxon>
        <taxon>Thermodesulfobacteriota</taxon>
        <taxon>Desulfobacteria</taxon>
        <taxon>Desulfobacterales</taxon>
        <taxon>Desulfococcaceae</taxon>
        <taxon>Desulfococcus</taxon>
    </lineage>
</organism>
<dbReference type="InterPro" id="IPR020094">
    <property type="entry name" value="TruA/RsuA/RluB/E/F_N"/>
</dbReference>
<evidence type="ECO:0000313" key="6">
    <source>
        <dbReference type="EMBL" id="EPR39034.1"/>
    </source>
</evidence>
<dbReference type="PATRIC" id="fig|1121405.3.peg.2846"/>
<dbReference type="InterPro" id="IPR042092">
    <property type="entry name" value="PsdUridine_s_RsuA/RluB/E/F_cat"/>
</dbReference>
<dbReference type="PROSITE" id="PS01149">
    <property type="entry name" value="PSI_RSU"/>
    <property type="match status" value="1"/>
</dbReference>
<dbReference type="RefSeq" id="WP_020877106.1">
    <property type="nucleotide sequence ID" value="NZ_ATHJ01000094.1"/>
</dbReference>
<dbReference type="PROSITE" id="PS50889">
    <property type="entry name" value="S4"/>
    <property type="match status" value="1"/>
</dbReference>
<protein>
    <recommendedName>
        <fullName evidence="4">Pseudouridine synthase</fullName>
        <ecNumber evidence="4">5.4.99.-</ecNumber>
    </recommendedName>
</protein>
<reference evidence="6 7" key="1">
    <citation type="journal article" date="2013" name="Genome Announc.">
        <title>Draft genome sequences for three mercury-methylating, sulfate-reducing bacteria.</title>
        <authorList>
            <person name="Brown S.D."/>
            <person name="Hurt R.A.Jr."/>
            <person name="Gilmour C.C."/>
            <person name="Elias D.A."/>
        </authorList>
    </citation>
    <scope>NUCLEOTIDE SEQUENCE [LARGE SCALE GENOMIC DNA]</scope>
    <source>
        <strain evidence="6 7">DSM 2059</strain>
    </source>
</reference>
<dbReference type="NCBIfam" id="TIGR00093">
    <property type="entry name" value="pseudouridine synthase"/>
    <property type="match status" value="1"/>
</dbReference>
<gene>
    <name evidence="6" type="ORF">dsmv_0444</name>
</gene>
<dbReference type="AlphaFoldDB" id="S7UXR7"/>
<keyword evidence="7" id="KW-1185">Reference proteome</keyword>
<dbReference type="InterPro" id="IPR000748">
    <property type="entry name" value="PsdUridine_synth_RsuA/RluB/E/F"/>
</dbReference>
<dbReference type="CDD" id="cd00165">
    <property type="entry name" value="S4"/>
    <property type="match status" value="1"/>
</dbReference>
<dbReference type="SUPFAM" id="SSF55174">
    <property type="entry name" value="Alpha-L RNA-binding motif"/>
    <property type="match status" value="1"/>
</dbReference>
<dbReference type="FunFam" id="3.10.290.10:FF:000003">
    <property type="entry name" value="Pseudouridine synthase"/>
    <property type="match status" value="1"/>
</dbReference>
<evidence type="ECO:0000256" key="4">
    <source>
        <dbReference type="RuleBase" id="RU003887"/>
    </source>
</evidence>
<comment type="similarity">
    <text evidence="1 4">Belongs to the pseudouridine synthase RsuA family.</text>
</comment>
<comment type="caution">
    <text evidence="6">The sequence shown here is derived from an EMBL/GenBank/DDBJ whole genome shotgun (WGS) entry which is preliminary data.</text>
</comment>
<evidence type="ECO:0000256" key="1">
    <source>
        <dbReference type="ARBA" id="ARBA00008348"/>
    </source>
</evidence>
<dbReference type="Pfam" id="PF00849">
    <property type="entry name" value="PseudoU_synth_2"/>
    <property type="match status" value="1"/>
</dbReference>
<evidence type="ECO:0000256" key="2">
    <source>
        <dbReference type="ARBA" id="ARBA00023235"/>
    </source>
</evidence>
<dbReference type="EC" id="5.4.99.-" evidence="4"/>
<dbReference type="STRING" id="897.B2D07_05730"/>
<dbReference type="SMART" id="SM00363">
    <property type="entry name" value="S4"/>
    <property type="match status" value="1"/>
</dbReference>
<dbReference type="EMBL" id="ATHJ01000094">
    <property type="protein sequence ID" value="EPR39034.1"/>
    <property type="molecule type" value="Genomic_DNA"/>
</dbReference>